<keyword evidence="2" id="KW-0732">Signal</keyword>
<feature type="region of interest" description="Disordered" evidence="1">
    <location>
        <begin position="22"/>
        <end position="50"/>
    </location>
</feature>
<feature type="signal peptide" evidence="2">
    <location>
        <begin position="1"/>
        <end position="20"/>
    </location>
</feature>
<reference evidence="3 4" key="1">
    <citation type="submission" date="2024-05" db="EMBL/GenBank/DDBJ databases">
        <title>A draft genome resource for the thread blight pathogen Marasmius tenuissimus strain MS-2.</title>
        <authorList>
            <person name="Yulfo-Soto G.E."/>
            <person name="Baruah I.K."/>
            <person name="Amoako-Attah I."/>
            <person name="Bukari Y."/>
            <person name="Meinhardt L.W."/>
            <person name="Bailey B.A."/>
            <person name="Cohen S.P."/>
        </authorList>
    </citation>
    <scope>NUCLEOTIDE SEQUENCE [LARGE SCALE GENOMIC DNA]</scope>
    <source>
        <strain evidence="3 4">MS-2</strain>
    </source>
</reference>
<gene>
    <name evidence="3" type="ORF">AAF712_013207</name>
</gene>
<dbReference type="EMBL" id="JBBXMP010000196">
    <property type="protein sequence ID" value="KAL0060028.1"/>
    <property type="molecule type" value="Genomic_DNA"/>
</dbReference>
<protein>
    <recommendedName>
        <fullName evidence="5">Transmembrane protein</fullName>
    </recommendedName>
</protein>
<feature type="chain" id="PRO_5047089926" description="Transmembrane protein" evidence="2">
    <location>
        <begin position="21"/>
        <end position="247"/>
    </location>
</feature>
<comment type="caution">
    <text evidence="3">The sequence shown here is derived from an EMBL/GenBank/DDBJ whole genome shotgun (WGS) entry which is preliminary data.</text>
</comment>
<accession>A0ABR2ZFE3</accession>
<evidence type="ECO:0000313" key="3">
    <source>
        <dbReference type="EMBL" id="KAL0060028.1"/>
    </source>
</evidence>
<dbReference type="Proteomes" id="UP001437256">
    <property type="component" value="Unassembled WGS sequence"/>
</dbReference>
<evidence type="ECO:0000313" key="4">
    <source>
        <dbReference type="Proteomes" id="UP001437256"/>
    </source>
</evidence>
<evidence type="ECO:0008006" key="5">
    <source>
        <dbReference type="Google" id="ProtNLM"/>
    </source>
</evidence>
<evidence type="ECO:0000256" key="1">
    <source>
        <dbReference type="SAM" id="MobiDB-lite"/>
    </source>
</evidence>
<keyword evidence="4" id="KW-1185">Reference proteome</keyword>
<evidence type="ECO:0000256" key="2">
    <source>
        <dbReference type="SAM" id="SignalP"/>
    </source>
</evidence>
<name>A0ABR2ZFE3_9AGAR</name>
<proteinExistence type="predicted"/>
<sequence length="247" mass="25973">MPSFRTLVVLFLAGISFASAGTTPEVQKPSPTDPHPKRAATHPPRPRDIGSKLLVPILEKVQHPTSKRCDAACAAKSSPVSVIVEDVQKKISPMLEKIYALKECKADEINPIVTDITSIIDGATAQVKTYVDAKVDLNIALAATADVDAKAGVAVSLDVLVRLFISLVTSIVICVKAALDVTVKAELDACIKIFATLGVSLGAFLQVCCQLVAGLAVSLAVQLTTFVALCVQLGVDVSVTAFLNIQL</sequence>
<organism evidence="3 4">
    <name type="scientific">Marasmius tenuissimus</name>
    <dbReference type="NCBI Taxonomy" id="585030"/>
    <lineage>
        <taxon>Eukaryota</taxon>
        <taxon>Fungi</taxon>
        <taxon>Dikarya</taxon>
        <taxon>Basidiomycota</taxon>
        <taxon>Agaricomycotina</taxon>
        <taxon>Agaricomycetes</taxon>
        <taxon>Agaricomycetidae</taxon>
        <taxon>Agaricales</taxon>
        <taxon>Marasmiineae</taxon>
        <taxon>Marasmiaceae</taxon>
        <taxon>Marasmius</taxon>
    </lineage>
</organism>